<keyword evidence="1" id="KW-0812">Transmembrane</keyword>
<evidence type="ECO:0000256" key="1">
    <source>
        <dbReference type="SAM" id="Phobius"/>
    </source>
</evidence>
<dbReference type="AlphaFoldDB" id="A0A0N1J640"/>
<proteinExistence type="predicted"/>
<accession>A0A0N1J640</accession>
<gene>
    <name evidence="2" type="ORF">PF66_00852</name>
</gene>
<organism evidence="2 3">
    <name type="scientific">Pseudomonas asplenii</name>
    <dbReference type="NCBI Taxonomy" id="53407"/>
    <lineage>
        <taxon>Bacteria</taxon>
        <taxon>Pseudomonadati</taxon>
        <taxon>Pseudomonadota</taxon>
        <taxon>Gammaproteobacteria</taxon>
        <taxon>Pseudomonadales</taxon>
        <taxon>Pseudomonadaceae</taxon>
        <taxon>Pseudomonas</taxon>
    </lineage>
</organism>
<evidence type="ECO:0000313" key="3">
    <source>
        <dbReference type="Proteomes" id="UP000037931"/>
    </source>
</evidence>
<dbReference type="PATRIC" id="fig|50340.43.peg.3741"/>
<keyword evidence="3" id="KW-1185">Reference proteome</keyword>
<dbReference type="STRING" id="50340.PF66_00852"/>
<feature type="transmembrane region" description="Helical" evidence="1">
    <location>
        <begin position="6"/>
        <end position="28"/>
    </location>
</feature>
<name>A0A0N1J640_9PSED</name>
<evidence type="ECO:0000313" key="2">
    <source>
        <dbReference type="EMBL" id="KPA92181.1"/>
    </source>
</evidence>
<sequence>MDSDTLSVVCTVISIIASGVIAWCVYLIQKRDGEMKETISALDSQRIERGLELQQLNALRTALLRNQQDMQTRMLEMQEWLGHHIKEQVEDLLMTERHPGFFASEDVLDLTPPRPAAQSDIPRLGELRLDSRVIKAGQTVGVLFRVDDDGINFPVPQGVLVRSGGKVIPVDGTSAKYMHCQVLIPADSGHEHELEFVMKDAASNENTQKVLIPVCS</sequence>
<keyword evidence="1" id="KW-0472">Membrane</keyword>
<keyword evidence="1" id="KW-1133">Transmembrane helix</keyword>
<dbReference type="RefSeq" id="WP_054061967.1">
    <property type="nucleotide sequence ID" value="NZ_JSYZ01000003.1"/>
</dbReference>
<dbReference type="EMBL" id="JSYZ01000003">
    <property type="protein sequence ID" value="KPA92181.1"/>
    <property type="molecule type" value="Genomic_DNA"/>
</dbReference>
<comment type="caution">
    <text evidence="2">The sequence shown here is derived from an EMBL/GenBank/DDBJ whole genome shotgun (WGS) entry which is preliminary data.</text>
</comment>
<protein>
    <submittedName>
        <fullName evidence="2">Uncharacterized protein</fullName>
    </submittedName>
</protein>
<dbReference type="OrthoDB" id="9901787at2"/>
<dbReference type="Proteomes" id="UP000037931">
    <property type="component" value="Unassembled WGS sequence"/>
</dbReference>
<reference evidence="2 3" key="1">
    <citation type="journal article" date="2015" name="PLoS ONE">
        <title>Rice-Infecting Pseudomonas Genomes Are Highly Accessorized and Harbor Multiple Putative Virulence Mechanisms to Cause Sheath Brown Rot.</title>
        <authorList>
            <person name="Quibod I.L."/>
            <person name="Grande G."/>
            <person name="Oreiro E.G."/>
            <person name="Borja F.N."/>
            <person name="Dossa G.S."/>
            <person name="Mauleon R."/>
            <person name="Cruz C.V."/>
            <person name="Oliva R."/>
        </authorList>
    </citation>
    <scope>NUCLEOTIDE SEQUENCE [LARGE SCALE GENOMIC DNA]</scope>
    <source>
        <strain evidence="2 3">IRRI 6609</strain>
    </source>
</reference>